<dbReference type="Proteomes" id="UP000054632">
    <property type="component" value="Unassembled WGS sequence"/>
</dbReference>
<evidence type="ECO:0000313" key="2">
    <source>
        <dbReference type="Proteomes" id="UP000054632"/>
    </source>
</evidence>
<reference evidence="1 2" key="1">
    <citation type="submission" date="2015-01" db="EMBL/GenBank/DDBJ databases">
        <title>Evolution of Trichinella species and genotypes.</title>
        <authorList>
            <person name="Korhonen P.K."/>
            <person name="Edoardo P."/>
            <person name="Giuseppe L.R."/>
            <person name="Gasser R.B."/>
        </authorList>
    </citation>
    <scope>NUCLEOTIDE SEQUENCE [LARGE SCALE GENOMIC DNA]</scope>
    <source>
        <strain evidence="1">ISS13</strain>
    </source>
</reference>
<sequence>MNKRKSENARTRVKEADRGRHEAELCNEDIRYMWFPKGPNFVSLG</sequence>
<protein>
    <submittedName>
        <fullName evidence="1">Uncharacterized protein</fullName>
    </submittedName>
</protein>
<proteinExistence type="predicted"/>
<dbReference type="AlphaFoldDB" id="A0A0V1DRW8"/>
<evidence type="ECO:0000313" key="1">
    <source>
        <dbReference type="EMBL" id="KRY64196.1"/>
    </source>
</evidence>
<gene>
    <name evidence="1" type="ORF">T4A_11432</name>
</gene>
<comment type="caution">
    <text evidence="1">The sequence shown here is derived from an EMBL/GenBank/DDBJ whole genome shotgun (WGS) entry which is preliminary data.</text>
</comment>
<accession>A0A0V1DRW8</accession>
<dbReference type="EMBL" id="JYDR01000584">
    <property type="protein sequence ID" value="KRY64196.1"/>
    <property type="molecule type" value="Genomic_DNA"/>
</dbReference>
<name>A0A0V1DRW8_TRIPS</name>
<organism evidence="1 2">
    <name type="scientific">Trichinella pseudospiralis</name>
    <name type="common">Parasitic roundworm</name>
    <dbReference type="NCBI Taxonomy" id="6337"/>
    <lineage>
        <taxon>Eukaryota</taxon>
        <taxon>Metazoa</taxon>
        <taxon>Ecdysozoa</taxon>
        <taxon>Nematoda</taxon>
        <taxon>Enoplea</taxon>
        <taxon>Dorylaimia</taxon>
        <taxon>Trichinellida</taxon>
        <taxon>Trichinellidae</taxon>
        <taxon>Trichinella</taxon>
    </lineage>
</organism>